<dbReference type="Proteomes" id="UP001062846">
    <property type="component" value="Chromosome 1"/>
</dbReference>
<protein>
    <submittedName>
        <fullName evidence="1">Uncharacterized protein</fullName>
    </submittedName>
</protein>
<organism evidence="1 2">
    <name type="scientific">Rhododendron molle</name>
    <name type="common">Chinese azalea</name>
    <name type="synonym">Azalea mollis</name>
    <dbReference type="NCBI Taxonomy" id="49168"/>
    <lineage>
        <taxon>Eukaryota</taxon>
        <taxon>Viridiplantae</taxon>
        <taxon>Streptophyta</taxon>
        <taxon>Embryophyta</taxon>
        <taxon>Tracheophyta</taxon>
        <taxon>Spermatophyta</taxon>
        <taxon>Magnoliopsida</taxon>
        <taxon>eudicotyledons</taxon>
        <taxon>Gunneridae</taxon>
        <taxon>Pentapetalae</taxon>
        <taxon>asterids</taxon>
        <taxon>Ericales</taxon>
        <taxon>Ericaceae</taxon>
        <taxon>Ericoideae</taxon>
        <taxon>Rhodoreae</taxon>
        <taxon>Rhododendron</taxon>
    </lineage>
</organism>
<accession>A0ACC0QAM1</accession>
<keyword evidence="2" id="KW-1185">Reference proteome</keyword>
<evidence type="ECO:0000313" key="2">
    <source>
        <dbReference type="Proteomes" id="UP001062846"/>
    </source>
</evidence>
<evidence type="ECO:0000313" key="1">
    <source>
        <dbReference type="EMBL" id="KAI8574277.1"/>
    </source>
</evidence>
<name>A0ACC0QAM1_RHOML</name>
<comment type="caution">
    <text evidence="1">The sequence shown here is derived from an EMBL/GenBank/DDBJ whole genome shotgun (WGS) entry which is preliminary data.</text>
</comment>
<gene>
    <name evidence="1" type="ORF">RHMOL_Rhmol01G0341800</name>
</gene>
<reference evidence="1" key="1">
    <citation type="submission" date="2022-02" db="EMBL/GenBank/DDBJ databases">
        <title>Plant Genome Project.</title>
        <authorList>
            <person name="Zhang R.-G."/>
        </authorList>
    </citation>
    <scope>NUCLEOTIDE SEQUENCE</scope>
    <source>
        <strain evidence="1">AT1</strain>
    </source>
</reference>
<sequence length="268" mass="30074">MPFRFFQNPLEFRTKNRESKTQTTVITYAREREREITRLGEREREGLMSGERKRTVKLFCPSLSKAIAFVAWEEQRLDLGSISRAFGLDPATLKLNGHFIGRGVDLMASSVTWKSLLSFFSSRGLSTGETDSGALIVDGKLSRVGTKRAHEQAYVENGICCEIERPSCSINTRPRLEDEDTNFLKSKRLKERNSGDSDSEDKVARGDGFGLKRKQCLEDVVPLKRIKMAGTNSGMLILVPKIMALSVCTCRGALPGHAALLIRWRDLN</sequence>
<proteinExistence type="predicted"/>
<dbReference type="EMBL" id="CM046388">
    <property type="protein sequence ID" value="KAI8574277.1"/>
    <property type="molecule type" value="Genomic_DNA"/>
</dbReference>